<gene>
    <name evidence="6" type="ORF">JOL79_23030</name>
</gene>
<dbReference type="AlphaFoldDB" id="A0A940WTA1"/>
<accession>A0A940WTA1</accession>
<keyword evidence="3" id="KW-0804">Transcription</keyword>
<dbReference type="RefSeq" id="WP_210157957.1">
    <property type="nucleotide sequence ID" value="NZ_JAFCNB010000013.1"/>
</dbReference>
<dbReference type="GO" id="GO:0003700">
    <property type="term" value="F:DNA-binding transcription factor activity"/>
    <property type="evidence" value="ECO:0007669"/>
    <property type="project" value="TreeGrafter"/>
</dbReference>
<dbReference type="InterPro" id="IPR028082">
    <property type="entry name" value="Peripla_BP_I"/>
</dbReference>
<feature type="domain" description="Transcriptional regulator LacI/GalR-like sensor" evidence="5">
    <location>
        <begin position="32"/>
        <end position="129"/>
    </location>
</feature>
<dbReference type="SUPFAM" id="SSF53822">
    <property type="entry name" value="Periplasmic binding protein-like I"/>
    <property type="match status" value="1"/>
</dbReference>
<keyword evidence="1" id="KW-0805">Transcription regulation</keyword>
<keyword evidence="2" id="KW-0238">DNA-binding</keyword>
<evidence type="ECO:0000256" key="4">
    <source>
        <dbReference type="SAM" id="MobiDB-lite"/>
    </source>
</evidence>
<keyword evidence="7" id="KW-1185">Reference proteome</keyword>
<name>A0A940WTA1_9ACTN</name>
<dbReference type="InterPro" id="IPR046335">
    <property type="entry name" value="LacI/GalR-like_sensor"/>
</dbReference>
<evidence type="ECO:0000313" key="6">
    <source>
        <dbReference type="EMBL" id="MBP2706686.1"/>
    </source>
</evidence>
<feature type="region of interest" description="Disordered" evidence="4">
    <location>
        <begin position="1"/>
        <end position="38"/>
    </location>
</feature>
<dbReference type="PANTHER" id="PTHR30146">
    <property type="entry name" value="LACI-RELATED TRANSCRIPTIONAL REPRESSOR"/>
    <property type="match status" value="1"/>
</dbReference>
<dbReference type="Gene3D" id="3.40.50.2300">
    <property type="match status" value="1"/>
</dbReference>
<sequence length="133" mass="14279">MFDGHRNGIAVPEVPAGDTGSDSGGRTGRRPAGTASEPTVVFVTDDQMAPGVLRALAEEGVRAPGQIGILDFDDIPELEFFSPLTTITQNFGAAGTRRIAVHLEHTEAEGPHEREWHKVSPRLVARDSTAPRR</sequence>
<evidence type="ECO:0000313" key="7">
    <source>
        <dbReference type="Proteomes" id="UP000674234"/>
    </source>
</evidence>
<dbReference type="Proteomes" id="UP000674234">
    <property type="component" value="Unassembled WGS sequence"/>
</dbReference>
<dbReference type="GO" id="GO:0000976">
    <property type="term" value="F:transcription cis-regulatory region binding"/>
    <property type="evidence" value="ECO:0007669"/>
    <property type="project" value="TreeGrafter"/>
</dbReference>
<proteinExistence type="predicted"/>
<feature type="compositionally biased region" description="Basic and acidic residues" evidence="4">
    <location>
        <begin position="106"/>
        <end position="118"/>
    </location>
</feature>
<feature type="region of interest" description="Disordered" evidence="4">
    <location>
        <begin position="106"/>
        <end position="133"/>
    </location>
</feature>
<reference evidence="6" key="1">
    <citation type="submission" date="2021-02" db="EMBL/GenBank/DDBJ databases">
        <title>Draft genome sequence of Microbispora sp. RL4-1S isolated from rice leaves in Thailand.</title>
        <authorList>
            <person name="Muangham S."/>
            <person name="Duangmal K."/>
        </authorList>
    </citation>
    <scope>NUCLEOTIDE SEQUENCE</scope>
    <source>
        <strain evidence="6">RL4-1S</strain>
    </source>
</reference>
<evidence type="ECO:0000259" key="5">
    <source>
        <dbReference type="Pfam" id="PF13377"/>
    </source>
</evidence>
<evidence type="ECO:0000256" key="2">
    <source>
        <dbReference type="ARBA" id="ARBA00023125"/>
    </source>
</evidence>
<comment type="caution">
    <text evidence="6">The sequence shown here is derived from an EMBL/GenBank/DDBJ whole genome shotgun (WGS) entry which is preliminary data.</text>
</comment>
<evidence type="ECO:0000256" key="1">
    <source>
        <dbReference type="ARBA" id="ARBA00023015"/>
    </source>
</evidence>
<dbReference type="PANTHER" id="PTHR30146:SF109">
    <property type="entry name" value="HTH-TYPE TRANSCRIPTIONAL REGULATOR GALS"/>
    <property type="match status" value="1"/>
</dbReference>
<protein>
    <submittedName>
        <fullName evidence="6">Substrate-binding domain-containing protein</fullName>
    </submittedName>
</protein>
<evidence type="ECO:0000256" key="3">
    <source>
        <dbReference type="ARBA" id="ARBA00023163"/>
    </source>
</evidence>
<organism evidence="6 7">
    <name type="scientific">Microbispora oryzae</name>
    <dbReference type="NCBI Taxonomy" id="2806554"/>
    <lineage>
        <taxon>Bacteria</taxon>
        <taxon>Bacillati</taxon>
        <taxon>Actinomycetota</taxon>
        <taxon>Actinomycetes</taxon>
        <taxon>Streptosporangiales</taxon>
        <taxon>Streptosporangiaceae</taxon>
        <taxon>Microbispora</taxon>
    </lineage>
</organism>
<dbReference type="EMBL" id="JAFCNB010000013">
    <property type="protein sequence ID" value="MBP2706686.1"/>
    <property type="molecule type" value="Genomic_DNA"/>
</dbReference>
<dbReference type="Pfam" id="PF13377">
    <property type="entry name" value="Peripla_BP_3"/>
    <property type="match status" value="1"/>
</dbReference>